<evidence type="ECO:0000313" key="7">
    <source>
        <dbReference type="Proteomes" id="UP001204798"/>
    </source>
</evidence>
<accession>A0ABT2EQW4</accession>
<evidence type="ECO:0000256" key="1">
    <source>
        <dbReference type="ARBA" id="ARBA00023015"/>
    </source>
</evidence>
<feature type="coiled-coil region" evidence="3">
    <location>
        <begin position="3"/>
        <end position="66"/>
    </location>
</feature>
<dbReference type="Proteomes" id="UP001204798">
    <property type="component" value="Unassembled WGS sequence"/>
</dbReference>
<keyword evidence="6" id="KW-0648">Protein biosynthesis</keyword>
<dbReference type="Pfam" id="PF01272">
    <property type="entry name" value="GreA_GreB"/>
    <property type="match status" value="1"/>
</dbReference>
<name>A0ABT2EQW4_9BACT</name>
<dbReference type="SUPFAM" id="SSF46557">
    <property type="entry name" value="GreA transcript cleavage protein, N-terminal domain"/>
    <property type="match status" value="1"/>
</dbReference>
<dbReference type="SUPFAM" id="SSF54534">
    <property type="entry name" value="FKBP-like"/>
    <property type="match status" value="1"/>
</dbReference>
<dbReference type="Pfam" id="PF03449">
    <property type="entry name" value="GreA_GreB_N"/>
    <property type="match status" value="1"/>
</dbReference>
<dbReference type="PIRSF" id="PIRSF006092">
    <property type="entry name" value="GreA_GreB"/>
    <property type="match status" value="1"/>
</dbReference>
<protein>
    <submittedName>
        <fullName evidence="6">Transcription elongation factor GreA</fullName>
    </submittedName>
</protein>
<reference evidence="6 7" key="1">
    <citation type="submission" date="2022-08" db="EMBL/GenBank/DDBJ databases">
        <title>Bacterial and archaeal communities from various locations to study Microbial Dark Matter (Phase II).</title>
        <authorList>
            <person name="Stepanauskas R."/>
        </authorList>
    </citation>
    <scope>NUCLEOTIDE SEQUENCE [LARGE SCALE GENOMIC DNA]</scope>
    <source>
        <strain evidence="6 7">PD1</strain>
    </source>
</reference>
<proteinExistence type="predicted"/>
<gene>
    <name evidence="6" type="ORF">M2350_002773</name>
</gene>
<keyword evidence="2" id="KW-0804">Transcription</keyword>
<keyword evidence="3" id="KW-0175">Coiled coil</keyword>
<sequence length="167" mass="18550">MPLRLTKSGYERLRRELEQLYQRRAQLIEEVRETGAEGDLSENAGLDAAKRSLGLVEARIKHLERQLVDAEIIEQNGQPEHVDVGVIVTLEDLDTGDLLRLRIAEAIEADLSSPVKTATPNSPLGLALRGKKVGDEVTVTLKTKTQRFRVVDLTWDGSESEPQQLTG</sequence>
<evidence type="ECO:0000259" key="5">
    <source>
        <dbReference type="Pfam" id="PF03449"/>
    </source>
</evidence>
<evidence type="ECO:0000256" key="3">
    <source>
        <dbReference type="SAM" id="Coils"/>
    </source>
</evidence>
<dbReference type="GO" id="GO:0003746">
    <property type="term" value="F:translation elongation factor activity"/>
    <property type="evidence" value="ECO:0007669"/>
    <property type="project" value="UniProtKB-KW"/>
</dbReference>
<dbReference type="InterPro" id="IPR022691">
    <property type="entry name" value="Tscrpt_elong_fac_GreA/B_N"/>
</dbReference>
<dbReference type="Gene3D" id="1.10.287.180">
    <property type="entry name" value="Transcription elongation factor, GreA/GreB, N-terminal domain"/>
    <property type="match status" value="1"/>
</dbReference>
<dbReference type="InterPro" id="IPR001437">
    <property type="entry name" value="Tscrpt_elong_fac_GreA/B_C"/>
</dbReference>
<dbReference type="PANTHER" id="PTHR30437:SF4">
    <property type="entry name" value="TRANSCRIPTION ELONGATION FACTOR GREA"/>
    <property type="match status" value="1"/>
</dbReference>
<organism evidence="6 7">
    <name type="scientific">Candidatus Fervidibacter sacchari</name>
    <dbReference type="NCBI Taxonomy" id="1448929"/>
    <lineage>
        <taxon>Bacteria</taxon>
        <taxon>Candidatus Fervidibacterota</taxon>
        <taxon>Candidatus Fervidibacter</taxon>
    </lineage>
</organism>
<dbReference type="PANTHER" id="PTHR30437">
    <property type="entry name" value="TRANSCRIPTION ELONGATION FACTOR GREA"/>
    <property type="match status" value="1"/>
</dbReference>
<evidence type="ECO:0000256" key="2">
    <source>
        <dbReference type="ARBA" id="ARBA00023163"/>
    </source>
</evidence>
<keyword evidence="6" id="KW-0251">Elongation factor</keyword>
<evidence type="ECO:0000313" key="6">
    <source>
        <dbReference type="EMBL" id="MCS3920344.1"/>
    </source>
</evidence>
<dbReference type="Gene3D" id="3.10.50.30">
    <property type="entry name" value="Transcription elongation factor, GreA/GreB, C-terminal domain"/>
    <property type="match status" value="1"/>
</dbReference>
<feature type="domain" description="Transcription elongation factor GreA/GreB N-terminal" evidence="5">
    <location>
        <begin position="5"/>
        <end position="72"/>
    </location>
</feature>
<evidence type="ECO:0000259" key="4">
    <source>
        <dbReference type="Pfam" id="PF01272"/>
    </source>
</evidence>
<dbReference type="InterPro" id="IPR036953">
    <property type="entry name" value="GreA/GreB_C_sf"/>
</dbReference>
<dbReference type="RefSeq" id="WP_302898646.1">
    <property type="nucleotide sequence ID" value="NZ_CP130454.1"/>
</dbReference>
<keyword evidence="7" id="KW-1185">Reference proteome</keyword>
<comment type="caution">
    <text evidence="6">The sequence shown here is derived from an EMBL/GenBank/DDBJ whole genome shotgun (WGS) entry which is preliminary data.</text>
</comment>
<dbReference type="EMBL" id="JANUCP010000005">
    <property type="protein sequence ID" value="MCS3920344.1"/>
    <property type="molecule type" value="Genomic_DNA"/>
</dbReference>
<keyword evidence="1" id="KW-0805">Transcription regulation</keyword>
<dbReference type="InterPro" id="IPR036805">
    <property type="entry name" value="Tscrpt_elong_fac_GreA/B_N_sf"/>
</dbReference>
<feature type="domain" description="Transcription elongation factor GreA/GreB C-terminal" evidence="4">
    <location>
        <begin position="80"/>
        <end position="153"/>
    </location>
</feature>
<dbReference type="InterPro" id="IPR023459">
    <property type="entry name" value="Tscrpt_elong_fac_GreA/B_fam"/>
</dbReference>